<accession>A0ABS1SUM0</accession>
<dbReference type="PIRSF" id="PIRSF006268">
    <property type="entry name" value="ApbE"/>
    <property type="match status" value="1"/>
</dbReference>
<proteinExistence type="inferred from homology"/>
<dbReference type="InterPro" id="IPR024932">
    <property type="entry name" value="ApbE"/>
</dbReference>
<keyword evidence="9 12" id="KW-0460">Magnesium</keyword>
<evidence type="ECO:0000313" key="13">
    <source>
        <dbReference type="EMBL" id="MBL4912238.1"/>
    </source>
</evidence>
<sequence length="335" mass="36831">MKIIKLIATLTFYLVANICIAEEVKTLKGFTMGNSYSVKWKEETISPNRMHLLSNKINARLEEINKAMSNWDKDSELSLLNNANGNQVAISQELEFVINEAIRINHITQGALDITVDPLISLWGFGESGQTYNVPTSTEITKTLKFVGVDKIDLEDGVLSRSSNKVTINLSSIAKGFAVDAIATILEESNITNYLVDIGGELRINGTNLKNKSWSIGIDKPFAYSSGQAEVITPKNSAVATSGNYRKYFESGGEHYSHIIDPKTGKPVKYKIVSATVITESCMTADGLATAFMVLPAKKSIAIANKHNIPVMLIEDKFGKLITHYSDSFKKSQQL</sequence>
<dbReference type="Proteomes" id="UP000604898">
    <property type="component" value="Unassembled WGS sequence"/>
</dbReference>
<keyword evidence="8 12" id="KW-0274">FAD</keyword>
<evidence type="ECO:0000256" key="12">
    <source>
        <dbReference type="PIRNR" id="PIRNR006268"/>
    </source>
</evidence>
<dbReference type="Gene3D" id="3.10.520.10">
    <property type="entry name" value="ApbE-like domains"/>
    <property type="match status" value="1"/>
</dbReference>
<name>A0ABS1SUM0_9GAMM</name>
<dbReference type="EC" id="2.7.1.180" evidence="3 12"/>
<keyword evidence="6 12" id="KW-0808">Transferase</keyword>
<organism evidence="13 14">
    <name type="scientific">Shewanella schlegeliana</name>
    <dbReference type="NCBI Taxonomy" id="190308"/>
    <lineage>
        <taxon>Bacteria</taxon>
        <taxon>Pseudomonadati</taxon>
        <taxon>Pseudomonadota</taxon>
        <taxon>Gammaproteobacteria</taxon>
        <taxon>Alteromonadales</taxon>
        <taxon>Shewanellaceae</taxon>
        <taxon>Shewanella</taxon>
    </lineage>
</organism>
<dbReference type="EMBL" id="JAESVD010000002">
    <property type="protein sequence ID" value="MBL4912238.1"/>
    <property type="molecule type" value="Genomic_DNA"/>
</dbReference>
<keyword evidence="7 12" id="KW-0479">Metal-binding</keyword>
<evidence type="ECO:0000256" key="7">
    <source>
        <dbReference type="ARBA" id="ARBA00022723"/>
    </source>
</evidence>
<evidence type="ECO:0000256" key="6">
    <source>
        <dbReference type="ARBA" id="ARBA00022679"/>
    </source>
</evidence>
<dbReference type="InterPro" id="IPR003374">
    <property type="entry name" value="ApbE-like_sf"/>
</dbReference>
<evidence type="ECO:0000256" key="5">
    <source>
        <dbReference type="ARBA" id="ARBA00022630"/>
    </source>
</evidence>
<reference evidence="13 14" key="1">
    <citation type="submission" date="2021-01" db="EMBL/GenBank/DDBJ databases">
        <title>Genome sequence of Shewanella schlegeliana JCM 11561.</title>
        <authorList>
            <person name="Zhang H."/>
            <person name="Li C."/>
        </authorList>
    </citation>
    <scope>NUCLEOTIDE SEQUENCE [LARGE SCALE GENOMIC DNA]</scope>
    <source>
        <strain evidence="13 14">JCM 11561</strain>
    </source>
</reference>
<dbReference type="PANTHER" id="PTHR30040">
    <property type="entry name" value="THIAMINE BIOSYNTHESIS LIPOPROTEIN APBE"/>
    <property type="match status" value="1"/>
</dbReference>
<dbReference type="RefSeq" id="WP_202720481.1">
    <property type="nucleotide sequence ID" value="NZ_BPEX01000001.1"/>
</dbReference>
<dbReference type="GO" id="GO:0016740">
    <property type="term" value="F:transferase activity"/>
    <property type="evidence" value="ECO:0007669"/>
    <property type="project" value="UniProtKB-KW"/>
</dbReference>
<comment type="cofactor">
    <cofactor evidence="1">
        <name>Mg(2+)</name>
        <dbReference type="ChEBI" id="CHEBI:18420"/>
    </cofactor>
</comment>
<evidence type="ECO:0000256" key="2">
    <source>
        <dbReference type="ARBA" id="ARBA00008282"/>
    </source>
</evidence>
<dbReference type="SUPFAM" id="SSF143631">
    <property type="entry name" value="ApbE-like"/>
    <property type="match status" value="1"/>
</dbReference>
<comment type="catalytic activity">
    <reaction evidence="11 12">
        <text>L-threonyl-[protein] + FAD = FMN-L-threonyl-[protein] + AMP + H(+)</text>
        <dbReference type="Rhea" id="RHEA:36847"/>
        <dbReference type="Rhea" id="RHEA-COMP:11060"/>
        <dbReference type="Rhea" id="RHEA-COMP:11061"/>
        <dbReference type="ChEBI" id="CHEBI:15378"/>
        <dbReference type="ChEBI" id="CHEBI:30013"/>
        <dbReference type="ChEBI" id="CHEBI:57692"/>
        <dbReference type="ChEBI" id="CHEBI:74257"/>
        <dbReference type="ChEBI" id="CHEBI:456215"/>
        <dbReference type="EC" id="2.7.1.180"/>
    </reaction>
</comment>
<comment type="caution">
    <text evidence="13">The sequence shown here is derived from an EMBL/GenBank/DDBJ whole genome shotgun (WGS) entry which is preliminary data.</text>
</comment>
<keyword evidence="14" id="KW-1185">Reference proteome</keyword>
<evidence type="ECO:0000256" key="8">
    <source>
        <dbReference type="ARBA" id="ARBA00022827"/>
    </source>
</evidence>
<gene>
    <name evidence="13" type="ORF">JMA39_03695</name>
</gene>
<evidence type="ECO:0000256" key="1">
    <source>
        <dbReference type="ARBA" id="ARBA00001946"/>
    </source>
</evidence>
<comment type="similarity">
    <text evidence="2 12">Belongs to the ApbE family.</text>
</comment>
<protein>
    <recommendedName>
        <fullName evidence="4 12">FAD:protein FMN transferase</fullName>
        <ecNumber evidence="3 12">2.7.1.180</ecNumber>
    </recommendedName>
    <alternativeName>
        <fullName evidence="10 12">Flavin transferase</fullName>
    </alternativeName>
</protein>
<evidence type="ECO:0000256" key="11">
    <source>
        <dbReference type="ARBA" id="ARBA00048540"/>
    </source>
</evidence>
<evidence type="ECO:0000256" key="4">
    <source>
        <dbReference type="ARBA" id="ARBA00016337"/>
    </source>
</evidence>
<dbReference type="Pfam" id="PF02424">
    <property type="entry name" value="ApbE"/>
    <property type="match status" value="1"/>
</dbReference>
<evidence type="ECO:0000313" key="14">
    <source>
        <dbReference type="Proteomes" id="UP000604898"/>
    </source>
</evidence>
<keyword evidence="5 12" id="KW-0285">Flavoprotein</keyword>
<evidence type="ECO:0000256" key="3">
    <source>
        <dbReference type="ARBA" id="ARBA00011955"/>
    </source>
</evidence>
<dbReference type="PANTHER" id="PTHR30040:SF2">
    <property type="entry name" value="FAD:PROTEIN FMN TRANSFERASE"/>
    <property type="match status" value="1"/>
</dbReference>
<evidence type="ECO:0000256" key="9">
    <source>
        <dbReference type="ARBA" id="ARBA00022842"/>
    </source>
</evidence>
<evidence type="ECO:0000256" key="10">
    <source>
        <dbReference type="ARBA" id="ARBA00031306"/>
    </source>
</evidence>